<dbReference type="InterPro" id="IPR020095">
    <property type="entry name" value="PsdUridine_synth_TruA_C"/>
</dbReference>
<dbReference type="Pfam" id="PF01416">
    <property type="entry name" value="PseudoU_synth_1"/>
    <property type="match status" value="1"/>
</dbReference>
<dbReference type="GO" id="GO:0031119">
    <property type="term" value="P:tRNA pseudouridine synthesis"/>
    <property type="evidence" value="ECO:0007669"/>
    <property type="project" value="InterPro"/>
</dbReference>
<dbReference type="FunFam" id="3.30.70.580:FF:000002">
    <property type="entry name" value="tRNA pseudouridine synthase"/>
    <property type="match status" value="1"/>
</dbReference>
<evidence type="ECO:0000256" key="8">
    <source>
        <dbReference type="ARBA" id="ARBA00023242"/>
    </source>
</evidence>
<dbReference type="FunFam" id="3.30.70.660:FF:000002">
    <property type="entry name" value="tRNA pseudouridine synthase"/>
    <property type="match status" value="1"/>
</dbReference>
<gene>
    <name evidence="18" type="ORF">KHLLAP_LOCUS10244</name>
</gene>
<dbReference type="AlphaFoldDB" id="A0AAI8VRH1"/>
<dbReference type="GO" id="GO:0031120">
    <property type="term" value="P:snRNA pseudouridine synthesis"/>
    <property type="evidence" value="ECO:0007669"/>
    <property type="project" value="UniProtKB-ARBA"/>
</dbReference>
<evidence type="ECO:0000256" key="5">
    <source>
        <dbReference type="ARBA" id="ARBA00022664"/>
    </source>
</evidence>
<keyword evidence="7" id="KW-0413">Isomerase</keyword>
<dbReference type="Gene3D" id="3.30.70.660">
    <property type="entry name" value="Pseudouridine synthase I, catalytic domain, C-terminal subdomain"/>
    <property type="match status" value="1"/>
</dbReference>
<comment type="subcellular location">
    <subcellularLocation>
        <location evidence="3">Nucleus</location>
    </subcellularLocation>
</comment>
<feature type="binding site" evidence="15">
    <location>
        <position position="255"/>
    </location>
    <ligand>
        <name>substrate</name>
    </ligand>
</feature>
<evidence type="ECO:0000313" key="18">
    <source>
        <dbReference type="EMBL" id="CAJ2509776.1"/>
    </source>
</evidence>
<evidence type="ECO:0000256" key="4">
    <source>
        <dbReference type="ARBA" id="ARBA00009375"/>
    </source>
</evidence>
<name>A0AAI8VRH1_9PEZI</name>
<dbReference type="PANTHER" id="PTHR11142:SF4">
    <property type="entry name" value="PSEUDOURIDYLATE SYNTHASE 1 HOMOLOG"/>
    <property type="match status" value="1"/>
</dbReference>
<dbReference type="GO" id="GO:0005634">
    <property type="term" value="C:nucleus"/>
    <property type="evidence" value="ECO:0007669"/>
    <property type="project" value="UniProtKB-SubCell"/>
</dbReference>
<evidence type="ECO:0000256" key="6">
    <source>
        <dbReference type="ARBA" id="ARBA00022694"/>
    </source>
</evidence>
<dbReference type="InterPro" id="IPR001406">
    <property type="entry name" value="PsdUridine_synth_TruA"/>
</dbReference>
<keyword evidence="5" id="KW-0507">mRNA processing</keyword>
<dbReference type="GO" id="GO:0003723">
    <property type="term" value="F:RNA binding"/>
    <property type="evidence" value="ECO:0007669"/>
    <property type="project" value="InterPro"/>
</dbReference>
<feature type="compositionally biased region" description="Acidic residues" evidence="16">
    <location>
        <begin position="645"/>
        <end position="666"/>
    </location>
</feature>
<sequence>MVAENNAPERPSGDLHPASADASSKPVSASSSAAKPESTTDANTPGPDRRGGQNKQRNRNFDPSKRGGRGGRGGRGDKRKTFTHEPLDRRQRNNEWQDQKRRKIDENGESVSTVAAGEPSFMSIQFPEAEITAEERRPKRKVAVMIGYAGTGYHGLQINHKDKTIEGDIFAAFVAAKAISKANANDPRKSSFVRCARTDKGVHAAGNMLSLKLIIEDPDIVKKINDELPPQIRVWGIQRTNNAFSCYQSCDSRWYEYLMPSYCLLPPHPESFIGKKVQESVTEKGVEAEYAERLNEVKDYWVEVEKNDIQPILDSLDPETREAVRQRMHSVDPAVKAAKRQAKEEAAAAAVDSATAKTETMIPESIGSGAQDTSMTELETNAAGAADSSSLGAELATAPVASAAVETPMEDGPDTTKPKELSPVDRALKEIKAAYVAAKRRYRATPERISRLQEALDQYVGTKNYHNYTIQKSHADPSSKRLIKSFVVNPEPIQINDTQWLSLKVHGQSFMMHQIRKMVGMAVLVTRCGTPLSRMDESYMATRISIPKAPGLGLLLERPVFGNYNKKAVENLQLQELDFGNYEKEIQEFKESQIYNRIFDLEEKENSFHTFFHQIDNFKSDYFLWVTAGGIDVAHNRVGIREPIPEELEAELGDEGEEEDPEGREG</sequence>
<comment type="function">
    <text evidence="10">Formation of pseudouridine at positions 27 and 28 in the anticodon stem and loop of transfer RNAs; at positions 34 and 36 of intron-containing precursor tRNA(Ile) and at position 35 in the intron-containing tRNA(Tyr). Catalyzes pseudouridylation at position 44 in U2 snRNA. Also catalyzes pseudouridylation of mRNAs.</text>
</comment>
<evidence type="ECO:0000256" key="16">
    <source>
        <dbReference type="SAM" id="MobiDB-lite"/>
    </source>
</evidence>
<feature type="compositionally biased region" description="Basic and acidic residues" evidence="16">
    <location>
        <begin position="74"/>
        <end position="106"/>
    </location>
</feature>
<evidence type="ECO:0000256" key="2">
    <source>
        <dbReference type="ARBA" id="ARBA00001832"/>
    </source>
</evidence>
<evidence type="ECO:0000256" key="11">
    <source>
        <dbReference type="ARBA" id="ARBA00073968"/>
    </source>
</evidence>
<feature type="active site" description="Nucleophile" evidence="14">
    <location>
        <position position="199"/>
    </location>
</feature>
<evidence type="ECO:0000259" key="17">
    <source>
        <dbReference type="Pfam" id="PF01416"/>
    </source>
</evidence>
<dbReference type="Gene3D" id="3.30.70.580">
    <property type="entry name" value="Pseudouridine synthase I, catalytic domain, N-terminal subdomain"/>
    <property type="match status" value="1"/>
</dbReference>
<dbReference type="GO" id="GO:0006397">
    <property type="term" value="P:mRNA processing"/>
    <property type="evidence" value="ECO:0007669"/>
    <property type="project" value="UniProtKB-KW"/>
</dbReference>
<comment type="caution">
    <text evidence="18">The sequence shown here is derived from an EMBL/GenBank/DDBJ whole genome shotgun (WGS) entry which is preliminary data.</text>
</comment>
<comment type="catalytic activity">
    <reaction evidence="9">
        <text>a uridine in tRNA = a pseudouridine in tRNA</text>
        <dbReference type="Rhea" id="RHEA:54572"/>
        <dbReference type="Rhea" id="RHEA-COMP:13339"/>
        <dbReference type="Rhea" id="RHEA-COMP:13934"/>
        <dbReference type="ChEBI" id="CHEBI:65314"/>
        <dbReference type="ChEBI" id="CHEBI:65315"/>
    </reaction>
</comment>
<organism evidence="18 19">
    <name type="scientific">Anthostomella pinea</name>
    <dbReference type="NCBI Taxonomy" id="933095"/>
    <lineage>
        <taxon>Eukaryota</taxon>
        <taxon>Fungi</taxon>
        <taxon>Dikarya</taxon>
        <taxon>Ascomycota</taxon>
        <taxon>Pezizomycotina</taxon>
        <taxon>Sordariomycetes</taxon>
        <taxon>Xylariomycetidae</taxon>
        <taxon>Xylariales</taxon>
        <taxon>Xylariaceae</taxon>
        <taxon>Anthostomella</taxon>
    </lineage>
</organism>
<evidence type="ECO:0000256" key="13">
    <source>
        <dbReference type="ARBA" id="ARBA00080858"/>
    </source>
</evidence>
<dbReference type="PANTHER" id="PTHR11142">
    <property type="entry name" value="PSEUDOURIDYLATE SYNTHASE"/>
    <property type="match status" value="1"/>
</dbReference>
<evidence type="ECO:0000256" key="15">
    <source>
        <dbReference type="PIRSR" id="PIRSR641708-2"/>
    </source>
</evidence>
<dbReference type="GO" id="GO:0009982">
    <property type="term" value="F:pseudouridine synthase activity"/>
    <property type="evidence" value="ECO:0007669"/>
    <property type="project" value="InterPro"/>
</dbReference>
<feature type="region of interest" description="Disordered" evidence="16">
    <location>
        <begin position="1"/>
        <end position="118"/>
    </location>
</feature>
<evidence type="ECO:0000256" key="14">
    <source>
        <dbReference type="PIRSR" id="PIRSR641708-1"/>
    </source>
</evidence>
<accession>A0AAI8VRH1</accession>
<dbReference type="EMBL" id="CAUWAG010000013">
    <property type="protein sequence ID" value="CAJ2509776.1"/>
    <property type="molecule type" value="Genomic_DNA"/>
</dbReference>
<evidence type="ECO:0000256" key="12">
    <source>
        <dbReference type="ARBA" id="ARBA00079072"/>
    </source>
</evidence>
<comment type="catalytic activity">
    <reaction evidence="1">
        <text>a uridine in mRNA = a pseudouridine in mRNA</text>
        <dbReference type="Rhea" id="RHEA:56644"/>
        <dbReference type="Rhea" id="RHEA-COMP:14658"/>
        <dbReference type="Rhea" id="RHEA-COMP:14659"/>
        <dbReference type="ChEBI" id="CHEBI:65314"/>
        <dbReference type="ChEBI" id="CHEBI:65315"/>
    </reaction>
</comment>
<evidence type="ECO:0000256" key="3">
    <source>
        <dbReference type="ARBA" id="ARBA00004123"/>
    </source>
</evidence>
<feature type="compositionally biased region" description="Low complexity" evidence="16">
    <location>
        <begin position="17"/>
        <end position="37"/>
    </location>
</feature>
<comment type="similarity">
    <text evidence="4">Belongs to the tRNA pseudouridine synthase TruA family.</text>
</comment>
<dbReference type="NCBIfam" id="TIGR00071">
    <property type="entry name" value="hisT_truA"/>
    <property type="match status" value="1"/>
</dbReference>
<feature type="domain" description="Pseudouridine synthase I TruA alpha/beta" evidence="17">
    <location>
        <begin position="455"/>
        <end position="559"/>
    </location>
</feature>
<feature type="region of interest" description="Disordered" evidence="16">
    <location>
        <begin position="644"/>
        <end position="666"/>
    </location>
</feature>
<dbReference type="InterPro" id="IPR020094">
    <property type="entry name" value="TruA/RsuA/RluB/E/F_N"/>
</dbReference>
<evidence type="ECO:0000256" key="7">
    <source>
        <dbReference type="ARBA" id="ARBA00023235"/>
    </source>
</evidence>
<evidence type="ECO:0000256" key="1">
    <source>
        <dbReference type="ARBA" id="ARBA00001166"/>
    </source>
</evidence>
<dbReference type="InterPro" id="IPR020097">
    <property type="entry name" value="PsdUridine_synth_TruA_a/b_dom"/>
</dbReference>
<dbReference type="GO" id="GO:1990481">
    <property type="term" value="P:mRNA pseudouridine synthesis"/>
    <property type="evidence" value="ECO:0007669"/>
    <property type="project" value="TreeGrafter"/>
</dbReference>
<dbReference type="SUPFAM" id="SSF55120">
    <property type="entry name" value="Pseudouridine synthase"/>
    <property type="match status" value="1"/>
</dbReference>
<dbReference type="InterPro" id="IPR020103">
    <property type="entry name" value="PsdUridine_synth_cat_dom_sf"/>
</dbReference>
<protein>
    <recommendedName>
        <fullName evidence="11">tRNA pseudouridine synthase 1</fullName>
    </recommendedName>
    <alternativeName>
        <fullName evidence="12">tRNA pseudouridylate synthase 1</fullName>
    </alternativeName>
    <alternativeName>
        <fullName evidence="13">tRNA-uridine isomerase 1</fullName>
    </alternativeName>
</protein>
<evidence type="ECO:0000313" key="19">
    <source>
        <dbReference type="Proteomes" id="UP001295740"/>
    </source>
</evidence>
<keyword evidence="6" id="KW-0819">tRNA processing</keyword>
<keyword evidence="8" id="KW-0539">Nucleus</keyword>
<dbReference type="InterPro" id="IPR041708">
    <property type="entry name" value="PUS1/PUS2-like"/>
</dbReference>
<dbReference type="Proteomes" id="UP001295740">
    <property type="component" value="Unassembled WGS sequence"/>
</dbReference>
<evidence type="ECO:0000256" key="9">
    <source>
        <dbReference type="ARBA" id="ARBA00036943"/>
    </source>
</evidence>
<proteinExistence type="inferred from homology"/>
<reference evidence="18" key="1">
    <citation type="submission" date="2023-10" db="EMBL/GenBank/DDBJ databases">
        <authorList>
            <person name="Hackl T."/>
        </authorList>
    </citation>
    <scope>NUCLEOTIDE SEQUENCE</scope>
</reference>
<keyword evidence="19" id="KW-1185">Reference proteome</keyword>
<evidence type="ECO:0000256" key="10">
    <source>
        <dbReference type="ARBA" id="ARBA00053072"/>
    </source>
</evidence>
<comment type="catalytic activity">
    <reaction evidence="2">
        <text>uridine in snRNA = pseudouridine in snRNA</text>
        <dbReference type="Rhea" id="RHEA:51124"/>
        <dbReference type="Rhea" id="RHEA-COMP:12891"/>
        <dbReference type="Rhea" id="RHEA-COMP:12892"/>
        <dbReference type="ChEBI" id="CHEBI:65314"/>
        <dbReference type="ChEBI" id="CHEBI:65315"/>
    </reaction>
</comment>
<dbReference type="CDD" id="cd02568">
    <property type="entry name" value="PseudoU_synth_PUS1_PUS2"/>
    <property type="match status" value="1"/>
</dbReference>